<name>A0A8T2MVX5_9TELE</name>
<dbReference type="Proteomes" id="UP000824540">
    <property type="component" value="Unassembled WGS sequence"/>
</dbReference>
<dbReference type="PANTHER" id="PTHR22923:SF102">
    <property type="entry name" value="CEREBELLIN 13-RELATED"/>
    <property type="match status" value="1"/>
</dbReference>
<keyword evidence="3 5" id="KW-0732">Signal</keyword>
<keyword evidence="4" id="KW-0175">Coiled coil</keyword>
<reference evidence="7" key="1">
    <citation type="thesis" date="2021" institute="BYU ScholarsArchive" country="Provo, UT, USA">
        <title>Applications of and Algorithms for Genome Assembly and Genomic Analyses with an Emphasis on Marine Teleosts.</title>
        <authorList>
            <person name="Pickett B.D."/>
        </authorList>
    </citation>
    <scope>NUCLEOTIDE SEQUENCE</scope>
    <source>
        <strain evidence="7">HI-2016</strain>
    </source>
</reference>
<dbReference type="InterPro" id="IPR050822">
    <property type="entry name" value="Cerebellin_Synaptic_Org"/>
</dbReference>
<protein>
    <recommendedName>
        <fullName evidence="6">C1q domain-containing protein</fullName>
    </recommendedName>
</protein>
<organism evidence="7 8">
    <name type="scientific">Albula glossodonta</name>
    <name type="common">roundjaw bonefish</name>
    <dbReference type="NCBI Taxonomy" id="121402"/>
    <lineage>
        <taxon>Eukaryota</taxon>
        <taxon>Metazoa</taxon>
        <taxon>Chordata</taxon>
        <taxon>Craniata</taxon>
        <taxon>Vertebrata</taxon>
        <taxon>Euteleostomi</taxon>
        <taxon>Actinopterygii</taxon>
        <taxon>Neopterygii</taxon>
        <taxon>Teleostei</taxon>
        <taxon>Albuliformes</taxon>
        <taxon>Albulidae</taxon>
        <taxon>Albula</taxon>
    </lineage>
</organism>
<accession>A0A8T2MVX5</accession>
<gene>
    <name evidence="7" type="ORF">JZ751_019324</name>
</gene>
<proteinExistence type="predicted"/>
<feature type="domain" description="C1q" evidence="6">
    <location>
        <begin position="125"/>
        <end position="262"/>
    </location>
</feature>
<dbReference type="EMBL" id="JAFBMS010000345">
    <property type="protein sequence ID" value="KAG9331380.1"/>
    <property type="molecule type" value="Genomic_DNA"/>
</dbReference>
<sequence>MRTAVVLLVLLGCCLTGVQLQNEERESKQLTTQPDIWAELNKLRDMVVEQRVELAVTKSELGAAKIELGATKTELGATKTEMAEVKRQNEALRDMVMEQRVELADMEARLQTSESQVAELQTENKERPKVAFSAALTDAGNVGPFNTDITLNYAKVFTNIGNHYNPTTGIFTAPVKGVYYFRFTDFVWSSGPGGVYLHKNGQIIMIGGYWRAEGPENYTSNAVVLQLEVGDQKTLQHLQRLPALPHVSGRPCSTFSGFLLFL</sequence>
<feature type="signal peptide" evidence="5">
    <location>
        <begin position="1"/>
        <end position="20"/>
    </location>
</feature>
<dbReference type="InterPro" id="IPR001073">
    <property type="entry name" value="C1q_dom"/>
</dbReference>
<comment type="subcellular location">
    <subcellularLocation>
        <location evidence="1">Secreted</location>
    </subcellularLocation>
</comment>
<dbReference type="Gene3D" id="2.60.120.40">
    <property type="match status" value="1"/>
</dbReference>
<evidence type="ECO:0000256" key="1">
    <source>
        <dbReference type="ARBA" id="ARBA00004613"/>
    </source>
</evidence>
<keyword evidence="8" id="KW-1185">Reference proteome</keyword>
<evidence type="ECO:0000259" key="6">
    <source>
        <dbReference type="PROSITE" id="PS50871"/>
    </source>
</evidence>
<evidence type="ECO:0000256" key="3">
    <source>
        <dbReference type="ARBA" id="ARBA00022729"/>
    </source>
</evidence>
<feature type="non-terminal residue" evidence="7">
    <location>
        <position position="262"/>
    </location>
</feature>
<feature type="chain" id="PRO_5035780358" description="C1q domain-containing protein" evidence="5">
    <location>
        <begin position="21"/>
        <end position="262"/>
    </location>
</feature>
<evidence type="ECO:0000256" key="4">
    <source>
        <dbReference type="SAM" id="Coils"/>
    </source>
</evidence>
<dbReference type="GO" id="GO:0005576">
    <property type="term" value="C:extracellular region"/>
    <property type="evidence" value="ECO:0007669"/>
    <property type="project" value="UniProtKB-SubCell"/>
</dbReference>
<dbReference type="Gene3D" id="1.10.287.540">
    <property type="entry name" value="Helix hairpin bin"/>
    <property type="match status" value="1"/>
</dbReference>
<dbReference type="SMART" id="SM00110">
    <property type="entry name" value="C1Q"/>
    <property type="match status" value="1"/>
</dbReference>
<dbReference type="Pfam" id="PF00386">
    <property type="entry name" value="C1q"/>
    <property type="match status" value="1"/>
</dbReference>
<dbReference type="PANTHER" id="PTHR22923">
    <property type="entry name" value="CEREBELLIN-RELATED"/>
    <property type="match status" value="1"/>
</dbReference>
<evidence type="ECO:0000313" key="7">
    <source>
        <dbReference type="EMBL" id="KAG9331380.1"/>
    </source>
</evidence>
<dbReference type="InterPro" id="IPR008983">
    <property type="entry name" value="Tumour_necrosis_fac-like_dom"/>
</dbReference>
<feature type="coiled-coil region" evidence="4">
    <location>
        <begin position="75"/>
        <end position="123"/>
    </location>
</feature>
<dbReference type="SUPFAM" id="SSF49842">
    <property type="entry name" value="TNF-like"/>
    <property type="match status" value="1"/>
</dbReference>
<evidence type="ECO:0000256" key="5">
    <source>
        <dbReference type="SAM" id="SignalP"/>
    </source>
</evidence>
<evidence type="ECO:0000256" key="2">
    <source>
        <dbReference type="ARBA" id="ARBA00022525"/>
    </source>
</evidence>
<keyword evidence="2" id="KW-0964">Secreted</keyword>
<dbReference type="PRINTS" id="PR00007">
    <property type="entry name" value="COMPLEMNTC1Q"/>
</dbReference>
<evidence type="ECO:0000313" key="8">
    <source>
        <dbReference type="Proteomes" id="UP000824540"/>
    </source>
</evidence>
<dbReference type="PROSITE" id="PS50871">
    <property type="entry name" value="C1Q"/>
    <property type="match status" value="1"/>
</dbReference>
<comment type="caution">
    <text evidence="7">The sequence shown here is derived from an EMBL/GenBank/DDBJ whole genome shotgun (WGS) entry which is preliminary data.</text>
</comment>
<dbReference type="AlphaFoldDB" id="A0A8T2MVX5"/>
<dbReference type="OrthoDB" id="6154955at2759"/>